<feature type="domain" description="AMP-dependent synthetase/ligase" evidence="1">
    <location>
        <begin position="36"/>
        <end position="437"/>
    </location>
</feature>
<reference evidence="3 4" key="1">
    <citation type="submission" date="2023-04" db="EMBL/GenBank/DDBJ databases">
        <title>Marinoamorphus aggregata gen. nov., sp. Nov., isolate from tissue of brittle star Ophioplocus japonicus.</title>
        <authorList>
            <person name="Kawano K."/>
            <person name="Sawayama S."/>
            <person name="Nakagawa S."/>
        </authorList>
    </citation>
    <scope>NUCLEOTIDE SEQUENCE [LARGE SCALE GENOMIC DNA]</scope>
    <source>
        <strain evidence="3 4">NKW23</strain>
    </source>
</reference>
<evidence type="ECO:0000259" key="2">
    <source>
        <dbReference type="Pfam" id="PF13193"/>
    </source>
</evidence>
<dbReference type="InterPro" id="IPR050237">
    <property type="entry name" value="ATP-dep_AMP-bd_enzyme"/>
</dbReference>
<dbReference type="SUPFAM" id="SSF56801">
    <property type="entry name" value="Acetyl-CoA synthetase-like"/>
    <property type="match status" value="1"/>
</dbReference>
<dbReference type="PANTHER" id="PTHR43767:SF1">
    <property type="entry name" value="NONRIBOSOMAL PEPTIDE SYNTHASE PES1 (EUROFUNG)-RELATED"/>
    <property type="match status" value="1"/>
</dbReference>
<protein>
    <submittedName>
        <fullName evidence="3">Acyl-CoA synthetase</fullName>
    </submittedName>
</protein>
<dbReference type="EMBL" id="BSYI01000045">
    <property type="protein sequence ID" value="GMG84868.1"/>
    <property type="molecule type" value="Genomic_DNA"/>
</dbReference>
<dbReference type="Gene3D" id="3.40.50.12780">
    <property type="entry name" value="N-terminal domain of ligase-like"/>
    <property type="match status" value="1"/>
</dbReference>
<dbReference type="InterPro" id="IPR000873">
    <property type="entry name" value="AMP-dep_synth/lig_dom"/>
</dbReference>
<sequence length="631" mass="68371">MTSARIPCSTREMKAAIEAVPISERWQTETVYEMLAETAASRGEARALSFQIRSGPKDRAETLTWAELGAQVTRAANLFRALGAGPEDGIAYLLPNSNETVYTLLGGVTAGVVCPINPLLEVGQIASILRETGARILVTLAPFPKSDVAEKAHAAAMFAPELQTILEVDLKRYLSPPLSWLIPVMRPRLDIRHGKRVANLNEEMAKQPGDRLTFAETGGADRVAANFHTGGTTGMPKIARHRQRGMVYNGKVATMDVIRPDDVLICPLPLFHVLGAYPILMSCVAAGAHLVLPTPAGYRGEGVLDNFWALVERWRVSFMVMVPTAATALLQREVKHDISSLRYAICGSAPLPVELFRRFERTCGVKILEGYGMTEATCLVSINPPEGERKIGSVGLPIPYTHVRILDCQQDGEVNRECGTDEIGEICIGNPAVFPGYREEARNFGLFTRPGHLLRTGDMGRLDADGYLWITGRLKDLIIRGGHNIDPGLIEEALMGHSAVAFVGAIGQPDAVAGELPCAYVELRDDASITEAELLDYAREHIPERAAVPKHLEIVDELPKTAVGKVFKPALRKRAIHRVYAGALADAGVDASVEVVEDKTRGLVVRAGGPGGREAVARVLGELPLPWEHAG</sequence>
<accession>A0ABQ6LRN8</accession>
<keyword evidence="4" id="KW-1185">Reference proteome</keyword>
<dbReference type="InterPro" id="IPR025110">
    <property type="entry name" value="AMP-bd_C"/>
</dbReference>
<dbReference type="Pfam" id="PF13193">
    <property type="entry name" value="AMP-binding_C"/>
    <property type="match status" value="1"/>
</dbReference>
<organism evidence="3 4">
    <name type="scientific">Paralimibaculum aggregatum</name>
    <dbReference type="NCBI Taxonomy" id="3036245"/>
    <lineage>
        <taxon>Bacteria</taxon>
        <taxon>Pseudomonadati</taxon>
        <taxon>Pseudomonadota</taxon>
        <taxon>Alphaproteobacteria</taxon>
        <taxon>Rhodobacterales</taxon>
        <taxon>Paracoccaceae</taxon>
        <taxon>Paralimibaculum</taxon>
    </lineage>
</organism>
<feature type="domain" description="AMP-binding enzyme C-terminal" evidence="2">
    <location>
        <begin position="490"/>
        <end position="565"/>
    </location>
</feature>
<dbReference type="Gene3D" id="3.30.300.30">
    <property type="match status" value="1"/>
</dbReference>
<gene>
    <name evidence="3" type="ORF">LNKW23_40840</name>
</gene>
<proteinExistence type="predicted"/>
<dbReference type="InterPro" id="IPR042099">
    <property type="entry name" value="ANL_N_sf"/>
</dbReference>
<dbReference type="Proteomes" id="UP001239909">
    <property type="component" value="Unassembled WGS sequence"/>
</dbReference>
<name>A0ABQ6LRN8_9RHOB</name>
<dbReference type="InterPro" id="IPR045851">
    <property type="entry name" value="AMP-bd_C_sf"/>
</dbReference>
<comment type="caution">
    <text evidence="3">The sequence shown here is derived from an EMBL/GenBank/DDBJ whole genome shotgun (WGS) entry which is preliminary data.</text>
</comment>
<evidence type="ECO:0000259" key="1">
    <source>
        <dbReference type="Pfam" id="PF00501"/>
    </source>
</evidence>
<evidence type="ECO:0000313" key="3">
    <source>
        <dbReference type="EMBL" id="GMG84868.1"/>
    </source>
</evidence>
<dbReference type="PANTHER" id="PTHR43767">
    <property type="entry name" value="LONG-CHAIN-FATTY-ACID--COA LIGASE"/>
    <property type="match status" value="1"/>
</dbReference>
<dbReference type="Pfam" id="PF00501">
    <property type="entry name" value="AMP-binding"/>
    <property type="match status" value="1"/>
</dbReference>
<evidence type="ECO:0000313" key="4">
    <source>
        <dbReference type="Proteomes" id="UP001239909"/>
    </source>
</evidence>
<dbReference type="NCBIfam" id="NF005714">
    <property type="entry name" value="PRK07529.1"/>
    <property type="match status" value="1"/>
</dbReference>